<gene>
    <name evidence="2" type="ORF">TTHERM_00157960</name>
</gene>
<dbReference type="InParanoid" id="Q22WD8"/>
<dbReference type="Proteomes" id="UP000009168">
    <property type="component" value="Unassembled WGS sequence"/>
</dbReference>
<dbReference type="HOGENOM" id="CLU_2473933_0_0_1"/>
<dbReference type="EMBL" id="GG662820">
    <property type="protein sequence ID" value="EAR89479.1"/>
    <property type="molecule type" value="Genomic_DNA"/>
</dbReference>
<evidence type="ECO:0000313" key="3">
    <source>
        <dbReference type="Proteomes" id="UP000009168"/>
    </source>
</evidence>
<evidence type="ECO:0000313" key="2">
    <source>
        <dbReference type="EMBL" id="EAR89479.1"/>
    </source>
</evidence>
<sequence>MKDKTTKAKQHDKLPQKQKAIKKQDSKPNCHKCKSDAQVVDVVYGKPAKVLIDQANRKEVFLAGCKVDKIRKNWYCYSCEHKFNSKSK</sequence>
<evidence type="ECO:0000256" key="1">
    <source>
        <dbReference type="SAM" id="MobiDB-lite"/>
    </source>
</evidence>
<accession>Q22WD8</accession>
<dbReference type="RefSeq" id="XP_001009724.1">
    <property type="nucleotide sequence ID" value="XM_001009724.1"/>
</dbReference>
<reference evidence="3" key="1">
    <citation type="journal article" date="2006" name="PLoS Biol.">
        <title>Macronuclear genome sequence of the ciliate Tetrahymena thermophila, a model eukaryote.</title>
        <authorList>
            <person name="Eisen J.A."/>
            <person name="Coyne R.S."/>
            <person name="Wu M."/>
            <person name="Wu D."/>
            <person name="Thiagarajan M."/>
            <person name="Wortman J.R."/>
            <person name="Badger J.H."/>
            <person name="Ren Q."/>
            <person name="Amedeo P."/>
            <person name="Jones K.M."/>
            <person name="Tallon L.J."/>
            <person name="Delcher A.L."/>
            <person name="Salzberg S.L."/>
            <person name="Silva J.C."/>
            <person name="Haas B.J."/>
            <person name="Majoros W.H."/>
            <person name="Farzad M."/>
            <person name="Carlton J.M."/>
            <person name="Smith R.K. Jr."/>
            <person name="Garg J."/>
            <person name="Pearlman R.E."/>
            <person name="Karrer K.M."/>
            <person name="Sun L."/>
            <person name="Manning G."/>
            <person name="Elde N.C."/>
            <person name="Turkewitz A.P."/>
            <person name="Asai D.J."/>
            <person name="Wilkes D.E."/>
            <person name="Wang Y."/>
            <person name="Cai H."/>
            <person name="Collins K."/>
            <person name="Stewart B.A."/>
            <person name="Lee S.R."/>
            <person name="Wilamowska K."/>
            <person name="Weinberg Z."/>
            <person name="Ruzzo W.L."/>
            <person name="Wloga D."/>
            <person name="Gaertig J."/>
            <person name="Frankel J."/>
            <person name="Tsao C.-C."/>
            <person name="Gorovsky M.A."/>
            <person name="Keeling P.J."/>
            <person name="Waller R.F."/>
            <person name="Patron N.J."/>
            <person name="Cherry J.M."/>
            <person name="Stover N.A."/>
            <person name="Krieger C.J."/>
            <person name="del Toro C."/>
            <person name="Ryder H.F."/>
            <person name="Williamson S.C."/>
            <person name="Barbeau R.A."/>
            <person name="Hamilton E.P."/>
            <person name="Orias E."/>
        </authorList>
    </citation>
    <scope>NUCLEOTIDE SEQUENCE [LARGE SCALE GENOMIC DNA]</scope>
    <source>
        <strain evidence="3">SB210</strain>
    </source>
</reference>
<organism evidence="2 3">
    <name type="scientific">Tetrahymena thermophila (strain SB210)</name>
    <dbReference type="NCBI Taxonomy" id="312017"/>
    <lineage>
        <taxon>Eukaryota</taxon>
        <taxon>Sar</taxon>
        <taxon>Alveolata</taxon>
        <taxon>Ciliophora</taxon>
        <taxon>Intramacronucleata</taxon>
        <taxon>Oligohymenophorea</taxon>
        <taxon>Hymenostomatida</taxon>
        <taxon>Tetrahymenina</taxon>
        <taxon>Tetrahymenidae</taxon>
        <taxon>Tetrahymena</taxon>
    </lineage>
</organism>
<protein>
    <submittedName>
        <fullName evidence="2">Uncharacterized protein</fullName>
    </submittedName>
</protein>
<feature type="region of interest" description="Disordered" evidence="1">
    <location>
        <begin position="1"/>
        <end position="29"/>
    </location>
</feature>
<name>Q22WD8_TETTS</name>
<dbReference type="GeneID" id="7835236"/>
<dbReference type="KEGG" id="tet:TTHERM_00157960"/>
<keyword evidence="3" id="KW-1185">Reference proteome</keyword>
<dbReference type="AlphaFoldDB" id="Q22WD8"/>
<dbReference type="OrthoDB" id="548559at2759"/>
<feature type="compositionally biased region" description="Basic and acidic residues" evidence="1">
    <location>
        <begin position="1"/>
        <end position="15"/>
    </location>
</feature>
<proteinExistence type="predicted"/>